<dbReference type="NCBIfam" id="TIGR03824">
    <property type="entry name" value="FlgM_jcvi"/>
    <property type="match status" value="1"/>
</dbReference>
<dbReference type="InterPro" id="IPR031316">
    <property type="entry name" value="FlgM_C"/>
</dbReference>
<dbReference type="InterPro" id="IPR035890">
    <property type="entry name" value="Anti-sigma-28_factor_FlgM_sf"/>
</dbReference>
<reference evidence="9" key="1">
    <citation type="submission" date="2018-05" db="EMBL/GenBank/DDBJ databases">
        <authorList>
            <person name="Lanie J.A."/>
            <person name="Ng W.-L."/>
            <person name="Kazmierczak K.M."/>
            <person name="Andrzejewski T.M."/>
            <person name="Davidsen T.M."/>
            <person name="Wayne K.J."/>
            <person name="Tettelin H."/>
            <person name="Glass J.I."/>
            <person name="Rusch D."/>
            <person name="Podicherti R."/>
            <person name="Tsui H.-C.T."/>
            <person name="Winkler M.E."/>
        </authorList>
    </citation>
    <scope>NUCLEOTIDE SEQUENCE</scope>
</reference>
<proteinExistence type="inferred from homology"/>
<evidence type="ECO:0000256" key="2">
    <source>
        <dbReference type="ARBA" id="ARBA00017823"/>
    </source>
</evidence>
<feature type="domain" description="Anti-sigma-28 factor FlgM C-terminal" evidence="8">
    <location>
        <begin position="41"/>
        <end position="98"/>
    </location>
</feature>
<evidence type="ECO:0000256" key="6">
    <source>
        <dbReference type="ARBA" id="ARBA00023163"/>
    </source>
</evidence>
<comment type="similarity">
    <text evidence="1">Belongs to the FlgM family.</text>
</comment>
<feature type="compositionally biased region" description="Basic and acidic residues" evidence="7">
    <location>
        <begin position="9"/>
        <end position="21"/>
    </location>
</feature>
<keyword evidence="6" id="KW-0804">Transcription</keyword>
<dbReference type="GO" id="GO:0044781">
    <property type="term" value="P:bacterial-type flagellum organization"/>
    <property type="evidence" value="ECO:0007669"/>
    <property type="project" value="UniProtKB-KW"/>
</dbReference>
<sequence>MKIQNGPADRARAQRAADLRARGKGYAKGTDSPPSSSSTGDKVVLSEDVANLAESIRAISKSDRPLGASEARIQELKAAIEAGEYTIDPRKLAASILNSDLGVDE</sequence>
<accession>A0A382WTW9</accession>
<dbReference type="AlphaFoldDB" id="A0A382WTW9"/>
<dbReference type="GO" id="GO:0045892">
    <property type="term" value="P:negative regulation of DNA-templated transcription"/>
    <property type="evidence" value="ECO:0007669"/>
    <property type="project" value="InterPro"/>
</dbReference>
<organism evidence="9">
    <name type="scientific">marine metagenome</name>
    <dbReference type="NCBI Taxonomy" id="408172"/>
    <lineage>
        <taxon>unclassified sequences</taxon>
        <taxon>metagenomes</taxon>
        <taxon>ecological metagenomes</taxon>
    </lineage>
</organism>
<dbReference type="EMBL" id="UINC01162337">
    <property type="protein sequence ID" value="SVD62040.1"/>
    <property type="molecule type" value="Genomic_DNA"/>
</dbReference>
<keyword evidence="3" id="KW-0678">Repressor</keyword>
<dbReference type="Pfam" id="PF04316">
    <property type="entry name" value="FlgM"/>
    <property type="match status" value="1"/>
</dbReference>
<dbReference type="InterPro" id="IPR007412">
    <property type="entry name" value="FlgM"/>
</dbReference>
<name>A0A382WTW9_9ZZZZ</name>
<gene>
    <name evidence="9" type="ORF">METZ01_LOCUS414894</name>
</gene>
<dbReference type="SUPFAM" id="SSF101498">
    <property type="entry name" value="Anti-sigma factor FlgM"/>
    <property type="match status" value="1"/>
</dbReference>
<evidence type="ECO:0000256" key="7">
    <source>
        <dbReference type="SAM" id="MobiDB-lite"/>
    </source>
</evidence>
<evidence type="ECO:0000256" key="4">
    <source>
        <dbReference type="ARBA" id="ARBA00022795"/>
    </source>
</evidence>
<evidence type="ECO:0000256" key="1">
    <source>
        <dbReference type="ARBA" id="ARBA00005322"/>
    </source>
</evidence>
<feature type="region of interest" description="Disordered" evidence="7">
    <location>
        <begin position="1"/>
        <end position="43"/>
    </location>
</feature>
<evidence type="ECO:0000313" key="9">
    <source>
        <dbReference type="EMBL" id="SVD62040.1"/>
    </source>
</evidence>
<evidence type="ECO:0000256" key="5">
    <source>
        <dbReference type="ARBA" id="ARBA00023015"/>
    </source>
</evidence>
<evidence type="ECO:0000259" key="8">
    <source>
        <dbReference type="Pfam" id="PF04316"/>
    </source>
</evidence>
<feature type="compositionally biased region" description="Low complexity" evidence="7">
    <location>
        <begin position="28"/>
        <end position="42"/>
    </location>
</feature>
<keyword evidence="5" id="KW-0805">Transcription regulation</keyword>
<keyword evidence="4" id="KW-1005">Bacterial flagellum biogenesis</keyword>
<protein>
    <recommendedName>
        <fullName evidence="2">Negative regulator of flagellin synthesis</fullName>
    </recommendedName>
</protein>
<evidence type="ECO:0000256" key="3">
    <source>
        <dbReference type="ARBA" id="ARBA00022491"/>
    </source>
</evidence>